<accession>A0A255GGE7</accession>
<feature type="domain" description="DJ-1/PfpI" evidence="1">
    <location>
        <begin position="12"/>
        <end position="176"/>
    </location>
</feature>
<dbReference type="AlphaFoldDB" id="A0A255GGE7"/>
<dbReference type="RefSeq" id="WP_094405279.1">
    <property type="nucleotide sequence ID" value="NZ_NMVO01000012.1"/>
</dbReference>
<dbReference type="SUPFAM" id="SSF52317">
    <property type="entry name" value="Class I glutamine amidotransferase-like"/>
    <property type="match status" value="1"/>
</dbReference>
<evidence type="ECO:0000259" key="1">
    <source>
        <dbReference type="Pfam" id="PF01965"/>
    </source>
</evidence>
<reference evidence="2 3" key="1">
    <citation type="submission" date="2017-07" db="EMBL/GenBank/DDBJ databases">
        <title>Draft whole genome sequences of clinical Proprionibacteriaceae strains.</title>
        <authorList>
            <person name="Bernier A.-M."/>
            <person name="Bernard K."/>
            <person name="Domingo M.-C."/>
        </authorList>
    </citation>
    <scope>NUCLEOTIDE SEQUENCE [LARGE SCALE GENOMIC DNA]</scope>
    <source>
        <strain evidence="2 3">NML 030167</strain>
    </source>
</reference>
<organism evidence="2 3">
    <name type="scientific">Enemella evansiae</name>
    <dbReference type="NCBI Taxonomy" id="2016499"/>
    <lineage>
        <taxon>Bacteria</taxon>
        <taxon>Bacillati</taxon>
        <taxon>Actinomycetota</taxon>
        <taxon>Actinomycetes</taxon>
        <taxon>Propionibacteriales</taxon>
        <taxon>Propionibacteriaceae</taxon>
        <taxon>Enemella</taxon>
    </lineage>
</organism>
<sequence>MTDSASAQQSLVLYAHQTMADWEYGYVVGCLGMFAADGFTVPPVVVAGADTAPVRSLGGLTVTPQISLAELDPDEVGMLVLPGGMDWDQPHAEVFALADQVLQRGNAVAGICGAVPAMAREGLLDEVPHTGNDPAEFDGIDYRGDNRYLADVGAVGSGDIITASGAHALEFTREVFRRLGLPADAIDEWYAAFS</sequence>
<dbReference type="Pfam" id="PF01965">
    <property type="entry name" value="DJ-1_PfpI"/>
    <property type="match status" value="1"/>
</dbReference>
<dbReference type="OrthoDB" id="6003696at2"/>
<proteinExistence type="predicted"/>
<evidence type="ECO:0000313" key="3">
    <source>
        <dbReference type="Proteomes" id="UP000215896"/>
    </source>
</evidence>
<gene>
    <name evidence="2" type="ORF">CGZ94_07810</name>
</gene>
<dbReference type="Gene3D" id="3.40.50.880">
    <property type="match status" value="1"/>
</dbReference>
<name>A0A255GGE7_9ACTN</name>
<dbReference type="Proteomes" id="UP000215896">
    <property type="component" value="Unassembled WGS sequence"/>
</dbReference>
<protein>
    <recommendedName>
        <fullName evidence="1">DJ-1/PfpI domain-containing protein</fullName>
    </recommendedName>
</protein>
<evidence type="ECO:0000313" key="2">
    <source>
        <dbReference type="EMBL" id="OYO14492.1"/>
    </source>
</evidence>
<comment type="caution">
    <text evidence="2">The sequence shown here is derived from an EMBL/GenBank/DDBJ whole genome shotgun (WGS) entry which is preliminary data.</text>
</comment>
<dbReference type="InterPro" id="IPR029062">
    <property type="entry name" value="Class_I_gatase-like"/>
</dbReference>
<keyword evidence="3" id="KW-1185">Reference proteome</keyword>
<dbReference type="EMBL" id="NMVO01000012">
    <property type="protein sequence ID" value="OYO14492.1"/>
    <property type="molecule type" value="Genomic_DNA"/>
</dbReference>
<dbReference type="InterPro" id="IPR002818">
    <property type="entry name" value="DJ-1/PfpI"/>
</dbReference>